<protein>
    <submittedName>
        <fullName evidence="1">Uncharacterized protein</fullName>
    </submittedName>
</protein>
<evidence type="ECO:0000313" key="1">
    <source>
        <dbReference type="EMBL" id="PLR23821.1"/>
    </source>
</evidence>
<sequence>MPTAPPEGEHLLGVALLDPPPLGEVAWRAGGGLLRPHCLYSRSTGEAVAPGASRGVVRRESFGVIQRSKSSMTS</sequence>
<reference evidence="1 2" key="1">
    <citation type="submission" date="2017-12" db="EMBL/GenBank/DDBJ databases">
        <title>The genome sequence of Caulobacter sp. 410.</title>
        <authorList>
            <person name="Gao J."/>
            <person name="Mao X."/>
            <person name="Sun J."/>
        </authorList>
    </citation>
    <scope>NUCLEOTIDE SEQUENCE [LARGE SCALE GENOMIC DNA]</scope>
    <source>
        <strain evidence="1 2">410</strain>
    </source>
</reference>
<evidence type="ECO:0000313" key="2">
    <source>
        <dbReference type="Proteomes" id="UP000234479"/>
    </source>
</evidence>
<dbReference type="EMBL" id="PJRS01000028">
    <property type="protein sequence ID" value="PLR23821.1"/>
    <property type="molecule type" value="Genomic_DNA"/>
</dbReference>
<dbReference type="AlphaFoldDB" id="A0A2N5DCN4"/>
<name>A0A2N5DCN4_9CAUL</name>
<organism evidence="1 2">
    <name type="scientific">Caulobacter zeae</name>
    <dbReference type="NCBI Taxonomy" id="2055137"/>
    <lineage>
        <taxon>Bacteria</taxon>
        <taxon>Pseudomonadati</taxon>
        <taxon>Pseudomonadota</taxon>
        <taxon>Alphaproteobacteria</taxon>
        <taxon>Caulobacterales</taxon>
        <taxon>Caulobacteraceae</taxon>
        <taxon>Caulobacter</taxon>
    </lineage>
</organism>
<proteinExistence type="predicted"/>
<keyword evidence="2" id="KW-1185">Reference proteome</keyword>
<dbReference type="Proteomes" id="UP000234479">
    <property type="component" value="Unassembled WGS sequence"/>
</dbReference>
<comment type="caution">
    <text evidence="1">The sequence shown here is derived from an EMBL/GenBank/DDBJ whole genome shotgun (WGS) entry which is preliminary data.</text>
</comment>
<accession>A0A2N5DCN4</accession>
<gene>
    <name evidence="1" type="ORF">SGCZBJ_14620</name>
</gene>